<dbReference type="PROSITE" id="PS51192">
    <property type="entry name" value="HELICASE_ATP_BIND_1"/>
    <property type="match status" value="1"/>
</dbReference>
<organism evidence="15">
    <name type="scientific">hydrothermal vent metagenome</name>
    <dbReference type="NCBI Taxonomy" id="652676"/>
    <lineage>
        <taxon>unclassified sequences</taxon>
        <taxon>metagenomes</taxon>
        <taxon>ecological metagenomes</taxon>
    </lineage>
</organism>
<dbReference type="InterPro" id="IPR005580">
    <property type="entry name" value="DbpA/CsdA_RNA-bd_dom"/>
</dbReference>
<evidence type="ECO:0000256" key="4">
    <source>
        <dbReference type="ARBA" id="ARBA00022741"/>
    </source>
</evidence>
<keyword evidence="4" id="KW-0547">Nucleotide-binding</keyword>
<dbReference type="InterPro" id="IPR027417">
    <property type="entry name" value="P-loop_NTPase"/>
</dbReference>
<dbReference type="SMART" id="SM00487">
    <property type="entry name" value="DEXDc"/>
    <property type="match status" value="1"/>
</dbReference>
<name>A0A3B1A340_9ZZZZ</name>
<dbReference type="CDD" id="cd00268">
    <property type="entry name" value="DEADc"/>
    <property type="match status" value="1"/>
</dbReference>
<gene>
    <name evidence="15" type="ORF">MNBD_GAMMA21-670</name>
</gene>
<feature type="domain" description="Helicase C-terminal" evidence="13">
    <location>
        <begin position="233"/>
        <end position="380"/>
    </location>
</feature>
<dbReference type="GO" id="GO:0005524">
    <property type="term" value="F:ATP binding"/>
    <property type="evidence" value="ECO:0007669"/>
    <property type="project" value="UniProtKB-KW"/>
</dbReference>
<evidence type="ECO:0000256" key="11">
    <source>
        <dbReference type="SAM" id="MobiDB-lite"/>
    </source>
</evidence>
<dbReference type="HAMAP" id="MF_00964">
    <property type="entry name" value="DEAD_helicase_DeaD"/>
    <property type="match status" value="1"/>
</dbReference>
<dbReference type="EC" id="3.6.4.13" evidence="2"/>
<evidence type="ECO:0000259" key="14">
    <source>
        <dbReference type="PROSITE" id="PS51195"/>
    </source>
</evidence>
<feature type="compositionally biased region" description="Basic and acidic residues" evidence="11">
    <location>
        <begin position="560"/>
        <end position="572"/>
    </location>
</feature>
<sequence>MTSDTVSSFGQMELIVPLLKALDDVGYETPSPIQSRTIPLLLGGRDVLGQAQTGTGKTAAFALPLLSNLDLKEKDPQVLVLAPTRELAIQVAEAFQKYASHMKGFHVLPVYGGQEYGGQIRALKRGVHVIVGTPGRVMDHIRKGTLKLSNLKALVLDEADEMLRMGFIDDVEWILDQTPEDRQIALFSATMPQQIRRIATKYLNEPEQITIEVKTATADTIRQRFWPVSGVHKLDALTRILEAEPFDAMIIFVRTKTATVELADKLEARGYSAAPINGDIQQKLRERTIEQLKKGKIDILVATDVAARGLDVQRISHVFNYDIPYDTEAYIHRIGRTGRAGRKGDAILFVAPREKRLLHSIEKATRQKIEMMELPSTEIINDKRIAKFKQRISDTLASEELGMFYQMIEQYQLEHNIPALEIAAALAQILQGDEPFLLQNKPQRSKGRDRESWDKDDGGQRRNTSRSDRDRGRDRSSRKDSGPEDGMERFKLAVGHNHEVRPGNIVGAIANEAGIDSQYIGRINIHDEYTMIDLPADMPKEIFNDLKKVWVAGQQLKISRMGDDDSSEDRKPRYGKKGKPNKSTSDKPRSEKPRDGKSKPKKDKKKKAKIRAKDKKAKGKRKTDDSKPKKRVKKKLSLD</sequence>
<dbReference type="InterPro" id="IPR050547">
    <property type="entry name" value="DEAD_box_RNA_helicases"/>
</dbReference>
<dbReference type="FunFam" id="3.30.70.330:FF:000068">
    <property type="entry name" value="ATP-dependent RNA helicase DeaD"/>
    <property type="match status" value="1"/>
</dbReference>
<dbReference type="CDD" id="cd18787">
    <property type="entry name" value="SF2_C_DEAD"/>
    <property type="match status" value="1"/>
</dbReference>
<feature type="domain" description="Helicase ATP-binding" evidence="12">
    <location>
        <begin position="38"/>
        <end position="209"/>
    </location>
</feature>
<evidence type="ECO:0000256" key="10">
    <source>
        <dbReference type="ARBA" id="ARBA00047984"/>
    </source>
</evidence>
<dbReference type="InterPro" id="IPR012677">
    <property type="entry name" value="Nucleotide-bd_a/b_plait_sf"/>
</dbReference>
<evidence type="ECO:0000256" key="6">
    <source>
        <dbReference type="ARBA" id="ARBA00022806"/>
    </source>
</evidence>
<dbReference type="GO" id="GO:0005829">
    <property type="term" value="C:cytosol"/>
    <property type="evidence" value="ECO:0007669"/>
    <property type="project" value="TreeGrafter"/>
</dbReference>
<dbReference type="GO" id="GO:0000027">
    <property type="term" value="P:ribosomal large subunit assembly"/>
    <property type="evidence" value="ECO:0007669"/>
    <property type="project" value="InterPro"/>
</dbReference>
<keyword evidence="8" id="KW-0694">RNA-binding</keyword>
<dbReference type="PROSITE" id="PS51195">
    <property type="entry name" value="Q_MOTIF"/>
    <property type="match status" value="1"/>
</dbReference>
<feature type="compositionally biased region" description="Basic residues" evidence="11">
    <location>
        <begin position="599"/>
        <end position="621"/>
    </location>
</feature>
<evidence type="ECO:0000256" key="7">
    <source>
        <dbReference type="ARBA" id="ARBA00022840"/>
    </source>
</evidence>
<dbReference type="GO" id="GO:0033592">
    <property type="term" value="F:RNA strand annealing activity"/>
    <property type="evidence" value="ECO:0007669"/>
    <property type="project" value="TreeGrafter"/>
</dbReference>
<feature type="compositionally biased region" description="Basic and acidic residues" evidence="11">
    <location>
        <begin position="584"/>
        <end position="598"/>
    </location>
</feature>
<evidence type="ECO:0000256" key="1">
    <source>
        <dbReference type="ARBA" id="ARBA00004496"/>
    </source>
</evidence>
<dbReference type="InterPro" id="IPR014014">
    <property type="entry name" value="RNA_helicase_DEAD_Q_motif"/>
</dbReference>
<dbReference type="Pfam" id="PF03880">
    <property type="entry name" value="DbpA"/>
    <property type="match status" value="1"/>
</dbReference>
<evidence type="ECO:0000256" key="3">
    <source>
        <dbReference type="ARBA" id="ARBA00022490"/>
    </source>
</evidence>
<comment type="subcellular location">
    <subcellularLocation>
        <location evidence="1">Cytoplasm</location>
    </subcellularLocation>
</comment>
<dbReference type="GO" id="GO:0070417">
    <property type="term" value="P:cellular response to cold"/>
    <property type="evidence" value="ECO:0007669"/>
    <property type="project" value="InterPro"/>
</dbReference>
<feature type="compositionally biased region" description="Basic and acidic residues" evidence="11">
    <location>
        <begin position="446"/>
        <end position="487"/>
    </location>
</feature>
<dbReference type="Gene3D" id="3.30.70.330">
    <property type="match status" value="1"/>
</dbReference>
<dbReference type="InterPro" id="IPR011545">
    <property type="entry name" value="DEAD/DEAH_box_helicase_dom"/>
</dbReference>
<feature type="domain" description="DEAD-box RNA helicase Q" evidence="14">
    <location>
        <begin position="7"/>
        <end position="35"/>
    </location>
</feature>
<dbReference type="SMART" id="SM00490">
    <property type="entry name" value="HELICc"/>
    <property type="match status" value="1"/>
</dbReference>
<keyword evidence="5 15" id="KW-0378">Hydrolase</keyword>
<dbReference type="Gene3D" id="3.40.50.300">
    <property type="entry name" value="P-loop containing nucleotide triphosphate hydrolases"/>
    <property type="match status" value="2"/>
</dbReference>
<protein>
    <recommendedName>
        <fullName evidence="2">RNA helicase</fullName>
        <ecNumber evidence="2">3.6.4.13</ecNumber>
    </recommendedName>
</protein>
<feature type="region of interest" description="Disordered" evidence="11">
    <location>
        <begin position="437"/>
        <end position="487"/>
    </location>
</feature>
<dbReference type="PROSITE" id="PS51194">
    <property type="entry name" value="HELICASE_CTER"/>
    <property type="match status" value="1"/>
</dbReference>
<dbReference type="InterPro" id="IPR001650">
    <property type="entry name" value="Helicase_C-like"/>
</dbReference>
<dbReference type="InterPro" id="IPR057325">
    <property type="entry name" value="DeaD_dimer"/>
</dbReference>
<comment type="catalytic activity">
    <reaction evidence="10">
        <text>ATP + H2O = ADP + phosphate + H(+)</text>
        <dbReference type="Rhea" id="RHEA:13065"/>
        <dbReference type="ChEBI" id="CHEBI:15377"/>
        <dbReference type="ChEBI" id="CHEBI:15378"/>
        <dbReference type="ChEBI" id="CHEBI:30616"/>
        <dbReference type="ChEBI" id="CHEBI:43474"/>
        <dbReference type="ChEBI" id="CHEBI:456216"/>
        <dbReference type="EC" id="3.6.4.13"/>
    </reaction>
</comment>
<evidence type="ECO:0000313" key="15">
    <source>
        <dbReference type="EMBL" id="VAW95980.1"/>
    </source>
</evidence>
<dbReference type="GO" id="GO:0003724">
    <property type="term" value="F:RNA helicase activity"/>
    <property type="evidence" value="ECO:0007669"/>
    <property type="project" value="UniProtKB-EC"/>
</dbReference>
<dbReference type="AlphaFoldDB" id="A0A3B1A340"/>
<feature type="region of interest" description="Disordered" evidence="11">
    <location>
        <begin position="559"/>
        <end position="639"/>
    </location>
</feature>
<feature type="compositionally biased region" description="Basic residues" evidence="11">
    <location>
        <begin position="628"/>
        <end position="639"/>
    </location>
</feature>
<dbReference type="CDD" id="cd12499">
    <property type="entry name" value="RRM_EcCsdA_like"/>
    <property type="match status" value="1"/>
</dbReference>
<accession>A0A3B1A340</accession>
<dbReference type="Pfam" id="PF25399">
    <property type="entry name" value="DeaD_dimer"/>
    <property type="match status" value="1"/>
</dbReference>
<keyword evidence="6 15" id="KW-0347">Helicase</keyword>
<evidence type="ECO:0000256" key="5">
    <source>
        <dbReference type="ARBA" id="ARBA00022801"/>
    </source>
</evidence>
<dbReference type="InterPro" id="IPR014001">
    <property type="entry name" value="Helicase_ATP-bd"/>
</dbReference>
<dbReference type="InterPro" id="IPR044742">
    <property type="entry name" value="DEAD/DEAH_RhlB"/>
</dbReference>
<evidence type="ECO:0000256" key="9">
    <source>
        <dbReference type="ARBA" id="ARBA00023016"/>
    </source>
</evidence>
<dbReference type="Pfam" id="PF00271">
    <property type="entry name" value="Helicase_C"/>
    <property type="match status" value="1"/>
</dbReference>
<dbReference type="GO" id="GO:0005840">
    <property type="term" value="C:ribosome"/>
    <property type="evidence" value="ECO:0007669"/>
    <property type="project" value="TreeGrafter"/>
</dbReference>
<dbReference type="Pfam" id="PF00270">
    <property type="entry name" value="DEAD"/>
    <property type="match status" value="1"/>
</dbReference>
<dbReference type="InterPro" id="IPR028618">
    <property type="entry name" value="DEAD_helicase_DeaD"/>
</dbReference>
<evidence type="ECO:0000256" key="2">
    <source>
        <dbReference type="ARBA" id="ARBA00012552"/>
    </source>
</evidence>
<dbReference type="PANTHER" id="PTHR47963">
    <property type="entry name" value="DEAD-BOX ATP-DEPENDENT RNA HELICASE 47, MITOCHONDRIAL"/>
    <property type="match status" value="1"/>
</dbReference>
<keyword evidence="3" id="KW-0963">Cytoplasm</keyword>
<keyword evidence="7" id="KW-0067">ATP-binding</keyword>
<dbReference type="InterPro" id="IPR034415">
    <property type="entry name" value="CsdA_RRM"/>
</dbReference>
<proteinExistence type="inferred from homology"/>
<dbReference type="SUPFAM" id="SSF52540">
    <property type="entry name" value="P-loop containing nucleoside triphosphate hydrolases"/>
    <property type="match status" value="1"/>
</dbReference>
<dbReference type="PANTHER" id="PTHR47963:SF8">
    <property type="entry name" value="ATP-DEPENDENT RNA HELICASE DEAD"/>
    <property type="match status" value="1"/>
</dbReference>
<keyword evidence="9" id="KW-0346">Stress response</keyword>
<dbReference type="FunFam" id="3.40.50.300:FF:000108">
    <property type="entry name" value="ATP-dependent RNA helicase RhlE"/>
    <property type="match status" value="1"/>
</dbReference>
<evidence type="ECO:0000259" key="13">
    <source>
        <dbReference type="PROSITE" id="PS51194"/>
    </source>
</evidence>
<evidence type="ECO:0000256" key="8">
    <source>
        <dbReference type="ARBA" id="ARBA00022884"/>
    </source>
</evidence>
<dbReference type="PROSITE" id="PS00039">
    <property type="entry name" value="DEAD_ATP_HELICASE"/>
    <property type="match status" value="1"/>
</dbReference>
<dbReference type="InterPro" id="IPR000629">
    <property type="entry name" value="RNA-helicase_DEAD-box_CS"/>
</dbReference>
<dbReference type="EMBL" id="UOFR01000035">
    <property type="protein sequence ID" value="VAW95980.1"/>
    <property type="molecule type" value="Genomic_DNA"/>
</dbReference>
<reference evidence="15" key="1">
    <citation type="submission" date="2018-06" db="EMBL/GenBank/DDBJ databases">
        <authorList>
            <person name="Zhirakovskaya E."/>
        </authorList>
    </citation>
    <scope>NUCLEOTIDE SEQUENCE</scope>
</reference>
<dbReference type="GO" id="GO:0016887">
    <property type="term" value="F:ATP hydrolysis activity"/>
    <property type="evidence" value="ECO:0007669"/>
    <property type="project" value="RHEA"/>
</dbReference>
<evidence type="ECO:0000259" key="12">
    <source>
        <dbReference type="PROSITE" id="PS51192"/>
    </source>
</evidence>